<dbReference type="SUPFAM" id="SSF53686">
    <property type="entry name" value="Tryptophan synthase beta subunit-like PLP-dependent enzymes"/>
    <property type="match status" value="1"/>
</dbReference>
<evidence type="ECO:0000256" key="1">
    <source>
        <dbReference type="ARBA" id="ARBA00001933"/>
    </source>
</evidence>
<keyword evidence="2" id="KW-0663">Pyridoxal phosphate</keyword>
<dbReference type="GO" id="GO:0006567">
    <property type="term" value="P:L-threonine catabolic process"/>
    <property type="evidence" value="ECO:0007669"/>
    <property type="project" value="TreeGrafter"/>
</dbReference>
<dbReference type="InterPro" id="IPR001926">
    <property type="entry name" value="TrpB-like_PALP"/>
</dbReference>
<feature type="domain" description="Tryptophan synthase beta chain-like PALP" evidence="4">
    <location>
        <begin position="15"/>
        <end position="306"/>
    </location>
</feature>
<accession>A0A9Y1BJ66</accession>
<dbReference type="Gene3D" id="3.40.50.1100">
    <property type="match status" value="2"/>
</dbReference>
<dbReference type="Pfam" id="PF00291">
    <property type="entry name" value="PALP"/>
    <property type="match status" value="1"/>
</dbReference>
<dbReference type="PANTHER" id="PTHR48078">
    <property type="entry name" value="THREONINE DEHYDRATASE, MITOCHONDRIAL-RELATED"/>
    <property type="match status" value="1"/>
</dbReference>
<evidence type="ECO:0000313" key="5">
    <source>
        <dbReference type="EMBL" id="UJG40051.1"/>
    </source>
</evidence>
<protein>
    <submittedName>
        <fullName evidence="5">Threonine/serine dehydratase</fullName>
    </submittedName>
</protein>
<dbReference type="NCBIfam" id="NF005292">
    <property type="entry name" value="PRK06815.1"/>
    <property type="match status" value="1"/>
</dbReference>
<dbReference type="PANTHER" id="PTHR48078:SF6">
    <property type="entry name" value="L-THREONINE DEHYDRATASE CATABOLIC TDCB"/>
    <property type="match status" value="1"/>
</dbReference>
<dbReference type="InterPro" id="IPR036052">
    <property type="entry name" value="TrpB-like_PALP_sf"/>
</dbReference>
<dbReference type="Proteomes" id="UP001201020">
    <property type="component" value="Chromosome"/>
</dbReference>
<comment type="cofactor">
    <cofactor evidence="1">
        <name>pyridoxal 5'-phosphate</name>
        <dbReference type="ChEBI" id="CHEBI:597326"/>
    </cofactor>
</comment>
<dbReference type="EMBL" id="CP084166">
    <property type="protein sequence ID" value="UJG40051.1"/>
    <property type="molecule type" value="Genomic_DNA"/>
</dbReference>
<dbReference type="GO" id="GO:0004794">
    <property type="term" value="F:threonine deaminase activity"/>
    <property type="evidence" value="ECO:0007669"/>
    <property type="project" value="TreeGrafter"/>
</dbReference>
<evidence type="ECO:0000256" key="3">
    <source>
        <dbReference type="ARBA" id="ARBA00023239"/>
    </source>
</evidence>
<keyword evidence="3" id="KW-0456">Lyase</keyword>
<dbReference type="GO" id="GO:0003941">
    <property type="term" value="F:L-serine ammonia-lyase activity"/>
    <property type="evidence" value="ECO:0007669"/>
    <property type="project" value="TreeGrafter"/>
</dbReference>
<evidence type="ECO:0000259" key="4">
    <source>
        <dbReference type="Pfam" id="PF00291"/>
    </source>
</evidence>
<gene>
    <name evidence="5" type="ORF">K9W45_09405</name>
</gene>
<dbReference type="InterPro" id="IPR050147">
    <property type="entry name" value="Ser/Thr_Dehydratase"/>
</dbReference>
<sequence length="337" mass="37506">MDVLKEVIEAEERIKQCIRKTPLEFSPYLSRITDSRVFLKLENIQVTNSFKVRGAFNKLIYLKNQGIHSNIITASTGNHGLAVAYALDKLGLEGTIYLPFTTKKNKVESLEEYNVTIEFYGYDCLQTELYAQKKAKEEKAHYVSPYNDIHIIAGQGTIAREIETQETNIDCVFVPVGGGGLISGIAGYLKENKRTKNISIFGCQPRNSPVMSKSVEAGKIIDYDVSPTISDASAGGIEKGSITLDFCSKYVDDFVIVSEEEIKEAIEIIYDKHFMIAEGAGVLSVASLLKEQEKFANKTVVLIISGGKLSREVLEEIICKKEKEKIFVNPLDSLRLP</sequence>
<proteinExistence type="predicted"/>
<dbReference type="CDD" id="cd01562">
    <property type="entry name" value="Thr-dehyd"/>
    <property type="match status" value="1"/>
</dbReference>
<dbReference type="AlphaFoldDB" id="A0A9Y1BJ66"/>
<evidence type="ECO:0000256" key="2">
    <source>
        <dbReference type="ARBA" id="ARBA00022898"/>
    </source>
</evidence>
<organism evidence="5">
    <name type="scientific">Candidatus Heimdallarchaeum aukensis</name>
    <dbReference type="NCBI Taxonomy" id="2876573"/>
    <lineage>
        <taxon>Archaea</taxon>
        <taxon>Promethearchaeati</taxon>
        <taxon>Candidatus Heimdallarchaeota</taxon>
        <taxon>Candidatus Heimdallarchaeia (ex Rinke et al. 2021) (nom. nud.)</taxon>
        <taxon>Candidatus Heimdallarchaeales</taxon>
        <taxon>Candidatus Heimdallarchaeaceae</taxon>
        <taxon>Candidatus Heimdallarchaeum</taxon>
    </lineage>
</organism>
<name>A0A9Y1BJ66_9ARCH</name>
<reference evidence="5" key="1">
    <citation type="journal article" date="2022" name="Nat. Microbiol.">
        <title>Unique mobile elements and scalable gene flow at the prokaryote-eukaryote boundary revealed by circularized Asgard archaea genomes.</title>
        <authorList>
            <person name="Wu F."/>
            <person name="Speth D.R."/>
            <person name="Philosof A."/>
            <person name="Cremiere A."/>
            <person name="Narayanan A."/>
            <person name="Barco R.A."/>
            <person name="Connon S.A."/>
            <person name="Amend J.P."/>
            <person name="Antoshechkin I.A."/>
            <person name="Orphan V.J."/>
        </authorList>
    </citation>
    <scope>NUCLEOTIDE SEQUENCE</scope>
    <source>
        <strain evidence="5">PM71</strain>
    </source>
</reference>
<dbReference type="GO" id="GO:0006565">
    <property type="term" value="P:L-serine catabolic process"/>
    <property type="evidence" value="ECO:0007669"/>
    <property type="project" value="TreeGrafter"/>
</dbReference>
<dbReference type="GO" id="GO:0009097">
    <property type="term" value="P:isoleucine biosynthetic process"/>
    <property type="evidence" value="ECO:0007669"/>
    <property type="project" value="TreeGrafter"/>
</dbReference>